<feature type="signal peptide" evidence="1">
    <location>
        <begin position="1"/>
        <end position="20"/>
    </location>
</feature>
<feature type="non-terminal residue" evidence="2">
    <location>
        <position position="75"/>
    </location>
</feature>
<keyword evidence="1" id="KW-0732">Signal</keyword>
<evidence type="ECO:0000313" key="2">
    <source>
        <dbReference type="EMBL" id="CAF1685977.1"/>
    </source>
</evidence>
<keyword evidence="3" id="KW-1185">Reference proteome</keyword>
<sequence length="75" mass="9009">MLLSLSLWTFIFVSNHIINAYCPDDEDLQRQQCTCNLNKNYIQCSALPKQCRTCYRYDEMYFDEKVDILPEEAFR</sequence>
<evidence type="ECO:0008006" key="4">
    <source>
        <dbReference type="Google" id="ProtNLM"/>
    </source>
</evidence>
<feature type="chain" id="PRO_5032915252" description="ShKT domain-containing protein" evidence="1">
    <location>
        <begin position="21"/>
        <end position="75"/>
    </location>
</feature>
<comment type="caution">
    <text evidence="2">The sequence shown here is derived from an EMBL/GenBank/DDBJ whole genome shotgun (WGS) entry which is preliminary data.</text>
</comment>
<dbReference type="AlphaFoldDB" id="A0A816HDN3"/>
<gene>
    <name evidence="2" type="ORF">XAT740_LOCUS61928</name>
</gene>
<organism evidence="2 3">
    <name type="scientific">Adineta ricciae</name>
    <name type="common">Rotifer</name>
    <dbReference type="NCBI Taxonomy" id="249248"/>
    <lineage>
        <taxon>Eukaryota</taxon>
        <taxon>Metazoa</taxon>
        <taxon>Spiralia</taxon>
        <taxon>Gnathifera</taxon>
        <taxon>Rotifera</taxon>
        <taxon>Eurotatoria</taxon>
        <taxon>Bdelloidea</taxon>
        <taxon>Adinetida</taxon>
        <taxon>Adinetidae</taxon>
        <taxon>Adineta</taxon>
    </lineage>
</organism>
<proteinExistence type="predicted"/>
<dbReference type="Proteomes" id="UP000663828">
    <property type="component" value="Unassembled WGS sequence"/>
</dbReference>
<reference evidence="2" key="1">
    <citation type="submission" date="2021-02" db="EMBL/GenBank/DDBJ databases">
        <authorList>
            <person name="Nowell W R."/>
        </authorList>
    </citation>
    <scope>NUCLEOTIDE SEQUENCE</scope>
</reference>
<name>A0A816HDN3_ADIRI</name>
<dbReference type="EMBL" id="CAJNOR010016810">
    <property type="protein sequence ID" value="CAF1685977.1"/>
    <property type="molecule type" value="Genomic_DNA"/>
</dbReference>
<protein>
    <recommendedName>
        <fullName evidence="4">ShKT domain-containing protein</fullName>
    </recommendedName>
</protein>
<evidence type="ECO:0000313" key="3">
    <source>
        <dbReference type="Proteomes" id="UP000663828"/>
    </source>
</evidence>
<accession>A0A816HDN3</accession>
<evidence type="ECO:0000256" key="1">
    <source>
        <dbReference type="SAM" id="SignalP"/>
    </source>
</evidence>